<dbReference type="InterPro" id="IPR018062">
    <property type="entry name" value="HTH_AraC-typ_CS"/>
</dbReference>
<keyword evidence="1" id="KW-0805">Transcription regulation</keyword>
<dbReference type="SUPFAM" id="SSF46689">
    <property type="entry name" value="Homeodomain-like"/>
    <property type="match status" value="1"/>
</dbReference>
<dbReference type="PANTHER" id="PTHR46796">
    <property type="entry name" value="HTH-TYPE TRANSCRIPTIONAL ACTIVATOR RHAS-RELATED"/>
    <property type="match status" value="1"/>
</dbReference>
<gene>
    <name evidence="5" type="ORF">SAMN04489707_10296</name>
</gene>
<name>A0A1I7JPY7_9BURK</name>
<protein>
    <submittedName>
        <fullName evidence="5">Helix-turn-helix domain-containing protein</fullName>
    </submittedName>
</protein>
<dbReference type="STRING" id="343013.SAMN04489707_10296"/>
<dbReference type="Gene3D" id="1.10.10.60">
    <property type="entry name" value="Homeodomain-like"/>
    <property type="match status" value="1"/>
</dbReference>
<dbReference type="Pfam" id="PF12833">
    <property type="entry name" value="HTH_18"/>
    <property type="match status" value="1"/>
</dbReference>
<dbReference type="SMART" id="SM00342">
    <property type="entry name" value="HTH_ARAC"/>
    <property type="match status" value="1"/>
</dbReference>
<dbReference type="InterPro" id="IPR050204">
    <property type="entry name" value="AraC_XylS_family_regulators"/>
</dbReference>
<dbReference type="GO" id="GO:0043565">
    <property type="term" value="F:sequence-specific DNA binding"/>
    <property type="evidence" value="ECO:0007669"/>
    <property type="project" value="InterPro"/>
</dbReference>
<evidence type="ECO:0000313" key="6">
    <source>
        <dbReference type="Proteomes" id="UP000183656"/>
    </source>
</evidence>
<dbReference type="AlphaFoldDB" id="A0A1I7JPY7"/>
<evidence type="ECO:0000256" key="3">
    <source>
        <dbReference type="ARBA" id="ARBA00023163"/>
    </source>
</evidence>
<organism evidence="5 6">
    <name type="scientific">Paenacidovorax caeni</name>
    <dbReference type="NCBI Taxonomy" id="343013"/>
    <lineage>
        <taxon>Bacteria</taxon>
        <taxon>Pseudomonadati</taxon>
        <taxon>Pseudomonadota</taxon>
        <taxon>Betaproteobacteria</taxon>
        <taxon>Burkholderiales</taxon>
        <taxon>Comamonadaceae</taxon>
        <taxon>Paenacidovorax</taxon>
    </lineage>
</organism>
<dbReference type="Proteomes" id="UP000183656">
    <property type="component" value="Unassembled WGS sequence"/>
</dbReference>
<evidence type="ECO:0000256" key="1">
    <source>
        <dbReference type="ARBA" id="ARBA00023015"/>
    </source>
</evidence>
<evidence type="ECO:0000313" key="5">
    <source>
        <dbReference type="EMBL" id="SFU87232.1"/>
    </source>
</evidence>
<reference evidence="5 6" key="1">
    <citation type="submission" date="2016-10" db="EMBL/GenBank/DDBJ databases">
        <authorList>
            <person name="de Groot N.N."/>
        </authorList>
    </citation>
    <scope>NUCLEOTIDE SEQUENCE [LARGE SCALE GENOMIC DNA]</scope>
    <source>
        <strain evidence="5 6">R-24608</strain>
    </source>
</reference>
<proteinExistence type="predicted"/>
<evidence type="ECO:0000256" key="2">
    <source>
        <dbReference type="ARBA" id="ARBA00023125"/>
    </source>
</evidence>
<sequence length="349" mass="37800">MRPECAARGFAVRRCVPKLRAMTPPTLPACVLEHRSSADLEPALRHAAWQEIAHRWVDFRPAPEVPLEAELTTLSSGVCSLGATRSSAYEMRTGARRAQPDDMVVLTLMQFGDLLPQAYPRKGPGALSLCAPREAGAYRWGQGARQVFLALPRQDVAAALGQEPSTRLLSARCALAPALSSQMGHAALLLRQGTLDASECAALLDATRALALLMLRNLGRQGLGADLPDLNECLHAGRHAAALRFMEQQAHRHDLDAAAIAQGAGCSRTRLYEAFAAQGQTVMGVLRDMRLQRAQGLLAQGQRLNVGALAWRCGFADASGFSKLFRARFGLSPTEWHQRAHTGAHHERS</sequence>
<dbReference type="GO" id="GO:0003700">
    <property type="term" value="F:DNA-binding transcription factor activity"/>
    <property type="evidence" value="ECO:0007669"/>
    <property type="project" value="InterPro"/>
</dbReference>
<dbReference type="PROSITE" id="PS01124">
    <property type="entry name" value="HTH_ARAC_FAMILY_2"/>
    <property type="match status" value="1"/>
</dbReference>
<dbReference type="EMBL" id="FPBX01000029">
    <property type="protein sequence ID" value="SFU87232.1"/>
    <property type="molecule type" value="Genomic_DNA"/>
</dbReference>
<accession>A0A1I7JPY7</accession>
<dbReference type="InterPro" id="IPR009057">
    <property type="entry name" value="Homeodomain-like_sf"/>
</dbReference>
<keyword evidence="6" id="KW-1185">Reference proteome</keyword>
<keyword evidence="2" id="KW-0238">DNA-binding</keyword>
<evidence type="ECO:0000259" key="4">
    <source>
        <dbReference type="PROSITE" id="PS01124"/>
    </source>
</evidence>
<dbReference type="PROSITE" id="PS00041">
    <property type="entry name" value="HTH_ARAC_FAMILY_1"/>
    <property type="match status" value="1"/>
</dbReference>
<dbReference type="InterPro" id="IPR018060">
    <property type="entry name" value="HTH_AraC"/>
</dbReference>
<feature type="domain" description="HTH araC/xylS-type" evidence="4">
    <location>
        <begin position="240"/>
        <end position="339"/>
    </location>
</feature>
<keyword evidence="3" id="KW-0804">Transcription</keyword>